<accession>A0AAN6YKD3</accession>
<comment type="caution">
    <text evidence="3">The sequence shown here is derived from an EMBL/GenBank/DDBJ whole genome shotgun (WGS) entry which is preliminary data.</text>
</comment>
<evidence type="ECO:0000313" key="4">
    <source>
        <dbReference type="Proteomes" id="UP001301769"/>
    </source>
</evidence>
<evidence type="ECO:0000313" key="3">
    <source>
        <dbReference type="EMBL" id="KAK4220346.1"/>
    </source>
</evidence>
<organism evidence="3 4">
    <name type="scientific">Rhypophila decipiens</name>
    <dbReference type="NCBI Taxonomy" id="261697"/>
    <lineage>
        <taxon>Eukaryota</taxon>
        <taxon>Fungi</taxon>
        <taxon>Dikarya</taxon>
        <taxon>Ascomycota</taxon>
        <taxon>Pezizomycotina</taxon>
        <taxon>Sordariomycetes</taxon>
        <taxon>Sordariomycetidae</taxon>
        <taxon>Sordariales</taxon>
        <taxon>Naviculisporaceae</taxon>
        <taxon>Rhypophila</taxon>
    </lineage>
</organism>
<feature type="compositionally biased region" description="Polar residues" evidence="1">
    <location>
        <begin position="212"/>
        <end position="222"/>
    </location>
</feature>
<keyword evidence="4" id="KW-1185">Reference proteome</keyword>
<gene>
    <name evidence="3" type="ORF">QBC37DRAFT_6218</name>
</gene>
<dbReference type="PANTHER" id="PTHR33112">
    <property type="entry name" value="DOMAIN PROTEIN, PUTATIVE-RELATED"/>
    <property type="match status" value="1"/>
</dbReference>
<evidence type="ECO:0000259" key="2">
    <source>
        <dbReference type="Pfam" id="PF06985"/>
    </source>
</evidence>
<sequence length="706" mass="80537">MPYITFSENFYPHRTLQKGRLVIKPELRLLYPYHIEKLIYPDDDQDEHPRGNVGVNVDKIKEWLKQCDNMHGYHCCRSPGDHTGGPSFLIDVKRKCLVRAERYHDYLALSYVWGEASCVSLSSDTKDRLSIEGSLERGKPAKTIWQAMELVALLGQTYLWVDRLCIVQDDGPTKKTQIASMANIYANSYLTIVAAESDDVSKPLCPRGFGKTWSTQPTTSGNDSDHDGRPSPTTTSPRSCVMHDLSFDLVTSSTWSTRGWTFQEYHSSRRKLIFHRNTVTWECHCEAWNEMEDHQSIATTRQCQAIHRSPSSMNSTGLNLSSWPDFHLFARLVCHFNVRHLTYQSDTLDAIEGLLSVFSTVFEGGFISGLPQMIFDAALLWQPYFPMQRREEQGSQTDDPRIPPTWSYFGHYGSIHSEDLVAASNWTIHESPDMPRLPATHTISTVEWSRSVSRDGPRIPIVVSAAGYREKYQGRHEDLPPGWHAMGSSTNYMPCRHRRRGRGRSINSDLVQYFWHDSIDDAAQRFWYPVPIRRPSSSPPDPSPRPRFLHGNTRVIAGMGVQIVMFNLQQGKEDHRRCADAFLRIGQTGKWIGYIRLNQSADSMPGSTEPETDGLVFEENCTLIELSRGSTTYDERLLDRYAEYLYPEMAREKVIPPMDQVYEFVNVMWIETLPDGGGVATRKAVGRVTKAAWVRLSRGDFDVSIC</sequence>
<dbReference type="Pfam" id="PF06985">
    <property type="entry name" value="HET"/>
    <property type="match status" value="1"/>
</dbReference>
<protein>
    <submittedName>
        <fullName evidence="3">Heterokaryon incompatibility protein-domain-containing protein</fullName>
    </submittedName>
</protein>
<reference evidence="3" key="2">
    <citation type="submission" date="2023-05" db="EMBL/GenBank/DDBJ databases">
        <authorList>
            <consortium name="Lawrence Berkeley National Laboratory"/>
            <person name="Steindorff A."/>
            <person name="Hensen N."/>
            <person name="Bonometti L."/>
            <person name="Westerberg I."/>
            <person name="Brannstrom I.O."/>
            <person name="Guillou S."/>
            <person name="Cros-Aarteil S."/>
            <person name="Calhoun S."/>
            <person name="Haridas S."/>
            <person name="Kuo A."/>
            <person name="Mondo S."/>
            <person name="Pangilinan J."/>
            <person name="Riley R."/>
            <person name="Labutti K."/>
            <person name="Andreopoulos B."/>
            <person name="Lipzen A."/>
            <person name="Chen C."/>
            <person name="Yanf M."/>
            <person name="Daum C."/>
            <person name="Ng V."/>
            <person name="Clum A."/>
            <person name="Ohm R."/>
            <person name="Martin F."/>
            <person name="Silar P."/>
            <person name="Natvig D."/>
            <person name="Lalanne C."/>
            <person name="Gautier V."/>
            <person name="Ament-Velasquez S.L."/>
            <person name="Kruys A."/>
            <person name="Hutchinson M.I."/>
            <person name="Powell A.J."/>
            <person name="Barry K."/>
            <person name="Miller A.N."/>
            <person name="Grigoriev I.V."/>
            <person name="Debuchy R."/>
            <person name="Gladieux P."/>
            <person name="Thoren M.H."/>
            <person name="Johannesson H."/>
        </authorList>
    </citation>
    <scope>NUCLEOTIDE SEQUENCE</scope>
    <source>
        <strain evidence="3">PSN293</strain>
    </source>
</reference>
<proteinExistence type="predicted"/>
<evidence type="ECO:0000256" key="1">
    <source>
        <dbReference type="SAM" id="MobiDB-lite"/>
    </source>
</evidence>
<feature type="domain" description="Heterokaryon incompatibility" evidence="2">
    <location>
        <begin position="106"/>
        <end position="264"/>
    </location>
</feature>
<feature type="region of interest" description="Disordered" evidence="1">
    <location>
        <begin position="211"/>
        <end position="239"/>
    </location>
</feature>
<reference evidence="3" key="1">
    <citation type="journal article" date="2023" name="Mol. Phylogenet. Evol.">
        <title>Genome-scale phylogeny and comparative genomics of the fungal order Sordariales.</title>
        <authorList>
            <person name="Hensen N."/>
            <person name="Bonometti L."/>
            <person name="Westerberg I."/>
            <person name="Brannstrom I.O."/>
            <person name="Guillou S."/>
            <person name="Cros-Aarteil S."/>
            <person name="Calhoun S."/>
            <person name="Haridas S."/>
            <person name="Kuo A."/>
            <person name="Mondo S."/>
            <person name="Pangilinan J."/>
            <person name="Riley R."/>
            <person name="LaButti K."/>
            <person name="Andreopoulos B."/>
            <person name="Lipzen A."/>
            <person name="Chen C."/>
            <person name="Yan M."/>
            <person name="Daum C."/>
            <person name="Ng V."/>
            <person name="Clum A."/>
            <person name="Steindorff A."/>
            <person name="Ohm R.A."/>
            <person name="Martin F."/>
            <person name="Silar P."/>
            <person name="Natvig D.O."/>
            <person name="Lalanne C."/>
            <person name="Gautier V."/>
            <person name="Ament-Velasquez S.L."/>
            <person name="Kruys A."/>
            <person name="Hutchinson M.I."/>
            <person name="Powell A.J."/>
            <person name="Barry K."/>
            <person name="Miller A.N."/>
            <person name="Grigoriev I.V."/>
            <person name="Debuchy R."/>
            <person name="Gladieux P."/>
            <person name="Hiltunen Thoren M."/>
            <person name="Johannesson H."/>
        </authorList>
    </citation>
    <scope>NUCLEOTIDE SEQUENCE</scope>
    <source>
        <strain evidence="3">PSN293</strain>
    </source>
</reference>
<dbReference type="Proteomes" id="UP001301769">
    <property type="component" value="Unassembled WGS sequence"/>
</dbReference>
<dbReference type="InterPro" id="IPR010730">
    <property type="entry name" value="HET"/>
</dbReference>
<dbReference type="PANTHER" id="PTHR33112:SF12">
    <property type="entry name" value="HETEROKARYON INCOMPATIBILITY DOMAIN-CONTAINING PROTEIN"/>
    <property type="match status" value="1"/>
</dbReference>
<dbReference type="AlphaFoldDB" id="A0AAN6YKD3"/>
<dbReference type="EMBL" id="MU858045">
    <property type="protein sequence ID" value="KAK4220346.1"/>
    <property type="molecule type" value="Genomic_DNA"/>
</dbReference>
<name>A0AAN6YKD3_9PEZI</name>